<organism evidence="9 10">
    <name type="scientific">Anaeromyxobacter oryzae</name>
    <dbReference type="NCBI Taxonomy" id="2918170"/>
    <lineage>
        <taxon>Bacteria</taxon>
        <taxon>Pseudomonadati</taxon>
        <taxon>Myxococcota</taxon>
        <taxon>Myxococcia</taxon>
        <taxon>Myxococcales</taxon>
        <taxon>Cystobacterineae</taxon>
        <taxon>Anaeromyxobacteraceae</taxon>
        <taxon>Anaeromyxobacter</taxon>
    </lineage>
</organism>
<evidence type="ECO:0000256" key="8">
    <source>
        <dbReference type="RuleBase" id="RU363041"/>
    </source>
</evidence>
<keyword evidence="10" id="KW-1185">Reference proteome</keyword>
<dbReference type="Pfam" id="PF01925">
    <property type="entry name" value="TauE"/>
    <property type="match status" value="1"/>
</dbReference>
<accession>A0ABM7WYU8</accession>
<keyword evidence="3" id="KW-0813">Transport</keyword>
<dbReference type="PANTHER" id="PTHR30269">
    <property type="entry name" value="TRANSMEMBRANE PROTEIN YFCA"/>
    <property type="match status" value="1"/>
</dbReference>
<evidence type="ECO:0000256" key="5">
    <source>
        <dbReference type="ARBA" id="ARBA00022692"/>
    </source>
</evidence>
<feature type="transmembrane region" description="Helical" evidence="8">
    <location>
        <begin position="79"/>
        <end position="96"/>
    </location>
</feature>
<evidence type="ECO:0000256" key="4">
    <source>
        <dbReference type="ARBA" id="ARBA00022475"/>
    </source>
</evidence>
<dbReference type="InterPro" id="IPR002781">
    <property type="entry name" value="TM_pro_TauE-like"/>
</dbReference>
<feature type="transmembrane region" description="Helical" evidence="8">
    <location>
        <begin position="141"/>
        <end position="172"/>
    </location>
</feature>
<proteinExistence type="inferred from homology"/>
<dbReference type="InterPro" id="IPR052017">
    <property type="entry name" value="TSUP"/>
</dbReference>
<reference evidence="10" key="1">
    <citation type="journal article" date="2022" name="Int. J. Syst. Evol. Microbiol.">
        <title>Anaeromyxobacter oryzae sp. nov., Anaeromyxobacter diazotrophicus sp. nov. and Anaeromyxobacter paludicola sp. nov., isolated from paddy soils.</title>
        <authorList>
            <person name="Itoh H."/>
            <person name="Xu Z."/>
            <person name="Mise K."/>
            <person name="Masuda Y."/>
            <person name="Ushijima N."/>
            <person name="Hayakawa C."/>
            <person name="Shiratori Y."/>
            <person name="Senoo K."/>
        </authorList>
    </citation>
    <scope>NUCLEOTIDE SEQUENCE [LARGE SCALE GENOMIC DNA]</scope>
    <source>
        <strain evidence="10">Red232</strain>
    </source>
</reference>
<protein>
    <recommendedName>
        <fullName evidence="8">Probable membrane transporter protein</fullName>
    </recommendedName>
</protein>
<dbReference type="RefSeq" id="WP_248353175.1">
    <property type="nucleotide sequence ID" value="NZ_AP025591.1"/>
</dbReference>
<keyword evidence="4 8" id="KW-1003">Cell membrane</keyword>
<feature type="transmembrane region" description="Helical" evidence="8">
    <location>
        <begin position="102"/>
        <end position="120"/>
    </location>
</feature>
<evidence type="ECO:0000256" key="7">
    <source>
        <dbReference type="ARBA" id="ARBA00023136"/>
    </source>
</evidence>
<evidence type="ECO:0000256" key="1">
    <source>
        <dbReference type="ARBA" id="ARBA00004651"/>
    </source>
</evidence>
<evidence type="ECO:0000256" key="3">
    <source>
        <dbReference type="ARBA" id="ARBA00022448"/>
    </source>
</evidence>
<keyword evidence="5 8" id="KW-0812">Transmembrane</keyword>
<evidence type="ECO:0000313" key="9">
    <source>
        <dbReference type="EMBL" id="BDG04712.1"/>
    </source>
</evidence>
<evidence type="ECO:0000313" key="10">
    <source>
        <dbReference type="Proteomes" id="UP001162891"/>
    </source>
</evidence>
<feature type="transmembrane region" description="Helical" evidence="8">
    <location>
        <begin position="207"/>
        <end position="227"/>
    </location>
</feature>
<comment type="subcellular location">
    <subcellularLocation>
        <location evidence="1 8">Cell membrane</location>
        <topology evidence="1 8">Multi-pass membrane protein</topology>
    </subcellularLocation>
</comment>
<dbReference type="PANTHER" id="PTHR30269:SF0">
    <property type="entry name" value="MEMBRANE TRANSPORTER PROTEIN YFCA-RELATED"/>
    <property type="match status" value="1"/>
</dbReference>
<gene>
    <name evidence="9" type="ORF">AMOR_37080</name>
</gene>
<evidence type="ECO:0000256" key="6">
    <source>
        <dbReference type="ARBA" id="ARBA00022989"/>
    </source>
</evidence>
<dbReference type="Proteomes" id="UP001162891">
    <property type="component" value="Chromosome"/>
</dbReference>
<keyword evidence="7 8" id="KW-0472">Membrane</keyword>
<name>A0ABM7WYU8_9BACT</name>
<sequence length="255" mass="25483">MPDVSPERIALLAAVALAAGTIDAVAGGGGLLTVPAILWAGLPPHLALGTNKGQSVFGSFAALARFARGRMVDADRARITFPLGLAGSLAGAALVLAVPPAALRPVVLALLAAAALFVGLRRPGAARLEDAPPPRRAALRAAGIALAIGAYDGFFGPGTGTFLIVAFVALLGDGLAHASADAKVVNFASNLAAVGLFAARGKVVWRVALPMAAAQLAGGWLGAHLAIRRGDALVRRVVVAVALALAAKLALDMRG</sequence>
<feature type="transmembrane region" description="Helical" evidence="8">
    <location>
        <begin position="233"/>
        <end position="251"/>
    </location>
</feature>
<comment type="similarity">
    <text evidence="2 8">Belongs to the 4-toluene sulfonate uptake permease (TSUP) (TC 2.A.102) family.</text>
</comment>
<dbReference type="EMBL" id="AP025591">
    <property type="protein sequence ID" value="BDG04712.1"/>
    <property type="molecule type" value="Genomic_DNA"/>
</dbReference>
<keyword evidence="6 8" id="KW-1133">Transmembrane helix</keyword>
<evidence type="ECO:0000256" key="2">
    <source>
        <dbReference type="ARBA" id="ARBA00009142"/>
    </source>
</evidence>